<keyword evidence="2" id="KW-1185">Reference proteome</keyword>
<dbReference type="STRING" id="631362.Thi970DRAFT_01882"/>
<dbReference type="OrthoDB" id="5769821at2"/>
<dbReference type="Proteomes" id="UP000002964">
    <property type="component" value="Unassembled WGS sequence"/>
</dbReference>
<dbReference type="AlphaFoldDB" id="H8Z2S6"/>
<evidence type="ECO:0000313" key="2">
    <source>
        <dbReference type="Proteomes" id="UP000002964"/>
    </source>
</evidence>
<gene>
    <name evidence="1" type="ORF">Thi970DRAFT_01882</name>
</gene>
<organism evidence="1 2">
    <name type="scientific">Thiorhodovibrio frisius</name>
    <dbReference type="NCBI Taxonomy" id="631362"/>
    <lineage>
        <taxon>Bacteria</taxon>
        <taxon>Pseudomonadati</taxon>
        <taxon>Pseudomonadota</taxon>
        <taxon>Gammaproteobacteria</taxon>
        <taxon>Chromatiales</taxon>
        <taxon>Chromatiaceae</taxon>
        <taxon>Thiorhodovibrio</taxon>
    </lineage>
</organism>
<protein>
    <submittedName>
        <fullName evidence="1">Uncharacterized protein</fullName>
    </submittedName>
</protein>
<dbReference type="HOGENOM" id="CLU_1682690_0_0_6"/>
<reference evidence="2" key="1">
    <citation type="submission" date="2011-06" db="EMBL/GenBank/DDBJ databases">
        <authorList>
            <consortium name="US DOE Joint Genome Institute (JGI-PGF)"/>
            <person name="Lucas S."/>
            <person name="Han J."/>
            <person name="Lapidus A."/>
            <person name="Cheng J.-F."/>
            <person name="Goodwin L."/>
            <person name="Pitluck S."/>
            <person name="Peters L."/>
            <person name="Land M.L."/>
            <person name="Hauser L."/>
            <person name="Vogl K."/>
            <person name="Liu Z."/>
            <person name="Overmann J."/>
            <person name="Frigaard N.-U."/>
            <person name="Bryant D.A."/>
            <person name="Woyke T.J."/>
        </authorList>
    </citation>
    <scope>NUCLEOTIDE SEQUENCE [LARGE SCALE GENOMIC DNA]</scope>
    <source>
        <strain evidence="2">970</strain>
    </source>
</reference>
<dbReference type="eggNOG" id="ENOG5033HIF">
    <property type="taxonomic scope" value="Bacteria"/>
</dbReference>
<evidence type="ECO:0000313" key="1">
    <source>
        <dbReference type="EMBL" id="EIC21662.1"/>
    </source>
</evidence>
<accession>H8Z2S6</accession>
<sequence length="144" mass="16585">MPSDYSQIRPDHFFSCAEEKTRFNWFAFELASEIDRAVPYGTKRALAKKGYTKESFNKSCIHLARLLQAVVIKKLDGDIPIFEISYVDIEKAFPDLNDKMINKLLNFTAKAWDNLLKVCKTCPTACVTNKDMYSVMFDDESNYS</sequence>
<name>H8Z2S6_9GAMM</name>
<dbReference type="RefSeq" id="WP_009148247.1">
    <property type="nucleotide sequence ID" value="NZ_CP121471.1"/>
</dbReference>
<dbReference type="EMBL" id="JH603169">
    <property type="protein sequence ID" value="EIC21662.1"/>
    <property type="molecule type" value="Genomic_DNA"/>
</dbReference>
<reference evidence="1 2" key="2">
    <citation type="submission" date="2011-11" db="EMBL/GenBank/DDBJ databases">
        <authorList>
            <consortium name="US DOE Joint Genome Institute"/>
            <person name="Lucas S."/>
            <person name="Han J."/>
            <person name="Lapidus A."/>
            <person name="Cheng J.-F."/>
            <person name="Goodwin L."/>
            <person name="Pitluck S."/>
            <person name="Peters L."/>
            <person name="Ovchinnikova G."/>
            <person name="Zhang X."/>
            <person name="Detter J.C."/>
            <person name="Han C."/>
            <person name="Tapia R."/>
            <person name="Land M."/>
            <person name="Hauser L."/>
            <person name="Kyrpides N."/>
            <person name="Ivanova N."/>
            <person name="Pagani I."/>
            <person name="Vogl K."/>
            <person name="Liu Z."/>
            <person name="Overmann J."/>
            <person name="Frigaard N.-U."/>
            <person name="Bryant D."/>
            <person name="Woyke T."/>
        </authorList>
    </citation>
    <scope>NUCLEOTIDE SEQUENCE [LARGE SCALE GENOMIC DNA]</scope>
    <source>
        <strain evidence="1 2">970</strain>
    </source>
</reference>
<proteinExistence type="predicted"/>